<reference evidence="1 2" key="1">
    <citation type="journal article" date="2014" name="Agronomy (Basel)">
        <title>A Draft Genome Sequence for Ensete ventricosum, the Drought-Tolerant Tree Against Hunger.</title>
        <authorList>
            <person name="Harrison J."/>
            <person name="Moore K.A."/>
            <person name="Paszkiewicz K."/>
            <person name="Jones T."/>
            <person name="Grant M."/>
            <person name="Ambacheew D."/>
            <person name="Muzemil S."/>
            <person name="Studholme D.J."/>
        </authorList>
    </citation>
    <scope>NUCLEOTIDE SEQUENCE [LARGE SCALE GENOMIC DNA]</scope>
</reference>
<proteinExistence type="predicted"/>
<evidence type="ECO:0000313" key="1">
    <source>
        <dbReference type="EMBL" id="RRT69360.1"/>
    </source>
</evidence>
<comment type="caution">
    <text evidence="1">The sequence shown here is derived from an EMBL/GenBank/DDBJ whole genome shotgun (WGS) entry which is preliminary data.</text>
</comment>
<dbReference type="EMBL" id="AMZH03004370">
    <property type="protein sequence ID" value="RRT69360.1"/>
    <property type="molecule type" value="Genomic_DNA"/>
</dbReference>
<accession>A0A426ZZF9</accession>
<sequence>MKAFTSKNGGDRIKPKITLPLKSLGVSLKSMGMVNKWPADPLHLLGHGFAAAALSAGNARFPPNHLTRISRTMWWYLICSSNSA</sequence>
<gene>
    <name evidence="1" type="ORF">B296_00016962</name>
</gene>
<name>A0A426ZZF9_ENSVE</name>
<protein>
    <submittedName>
        <fullName evidence="1">Uncharacterized protein</fullName>
    </submittedName>
</protein>
<dbReference type="AlphaFoldDB" id="A0A426ZZF9"/>
<dbReference type="Proteomes" id="UP000287651">
    <property type="component" value="Unassembled WGS sequence"/>
</dbReference>
<evidence type="ECO:0000313" key="2">
    <source>
        <dbReference type="Proteomes" id="UP000287651"/>
    </source>
</evidence>
<organism evidence="1 2">
    <name type="scientific">Ensete ventricosum</name>
    <name type="common">Abyssinian banana</name>
    <name type="synonym">Musa ensete</name>
    <dbReference type="NCBI Taxonomy" id="4639"/>
    <lineage>
        <taxon>Eukaryota</taxon>
        <taxon>Viridiplantae</taxon>
        <taxon>Streptophyta</taxon>
        <taxon>Embryophyta</taxon>
        <taxon>Tracheophyta</taxon>
        <taxon>Spermatophyta</taxon>
        <taxon>Magnoliopsida</taxon>
        <taxon>Liliopsida</taxon>
        <taxon>Zingiberales</taxon>
        <taxon>Musaceae</taxon>
        <taxon>Ensete</taxon>
    </lineage>
</organism>